<proteinExistence type="predicted"/>
<organism evidence="1 2">
    <name type="scientific">Stieleria magnilauensis</name>
    <dbReference type="NCBI Taxonomy" id="2527963"/>
    <lineage>
        <taxon>Bacteria</taxon>
        <taxon>Pseudomonadati</taxon>
        <taxon>Planctomycetota</taxon>
        <taxon>Planctomycetia</taxon>
        <taxon>Pirellulales</taxon>
        <taxon>Pirellulaceae</taxon>
        <taxon>Stieleria</taxon>
    </lineage>
</organism>
<accession>A0ABX5Y5Q9</accession>
<dbReference type="Pfam" id="PF00404">
    <property type="entry name" value="Dockerin_1"/>
    <property type="match status" value="1"/>
</dbReference>
<dbReference type="InterPro" id="IPR024079">
    <property type="entry name" value="MetalloPept_cat_dom_sf"/>
</dbReference>
<dbReference type="SUPFAM" id="SSF55486">
    <property type="entry name" value="Metalloproteases ('zincins'), catalytic domain"/>
    <property type="match status" value="1"/>
</dbReference>
<dbReference type="InterPro" id="IPR036439">
    <property type="entry name" value="Dockerin_dom_sf"/>
</dbReference>
<dbReference type="RefSeq" id="WP_145219134.1">
    <property type="nucleotide sequence ID" value="NZ_CP036432.1"/>
</dbReference>
<dbReference type="Proteomes" id="UP000318081">
    <property type="component" value="Chromosome"/>
</dbReference>
<gene>
    <name evidence="1" type="ORF">TBK1r_64740</name>
</gene>
<dbReference type="Gene3D" id="3.40.390.10">
    <property type="entry name" value="Collagenase (Catalytic Domain)"/>
    <property type="match status" value="1"/>
</dbReference>
<protein>
    <recommendedName>
        <fullName evidence="3">Dockerin type I repeat protein</fullName>
    </recommendedName>
</protein>
<reference evidence="1 2" key="1">
    <citation type="submission" date="2019-02" db="EMBL/GenBank/DDBJ databases">
        <title>Deep-cultivation of Planctomycetes and their phenomic and genomic characterization uncovers novel biology.</title>
        <authorList>
            <person name="Wiegand S."/>
            <person name="Jogler M."/>
            <person name="Boedeker C."/>
            <person name="Pinto D."/>
            <person name="Vollmers J."/>
            <person name="Rivas-Marin E."/>
            <person name="Kohn T."/>
            <person name="Peeters S.H."/>
            <person name="Heuer A."/>
            <person name="Rast P."/>
            <person name="Oberbeckmann S."/>
            <person name="Bunk B."/>
            <person name="Jeske O."/>
            <person name="Meyerdierks A."/>
            <person name="Storesund J.E."/>
            <person name="Kallscheuer N."/>
            <person name="Luecker S."/>
            <person name="Lage O.M."/>
            <person name="Pohl T."/>
            <person name="Merkel B.J."/>
            <person name="Hornburger P."/>
            <person name="Mueller R.-W."/>
            <person name="Bruemmer F."/>
            <person name="Labrenz M."/>
            <person name="Spormann A.M."/>
            <person name="Op den Camp H."/>
            <person name="Overmann J."/>
            <person name="Amann R."/>
            <person name="Jetten M.S.M."/>
            <person name="Mascher T."/>
            <person name="Medema M.H."/>
            <person name="Devos D.P."/>
            <person name="Kaster A.-K."/>
            <person name="Ovreas L."/>
            <person name="Rohde M."/>
            <person name="Galperin M.Y."/>
            <person name="Jogler C."/>
        </authorList>
    </citation>
    <scope>NUCLEOTIDE SEQUENCE [LARGE SCALE GENOMIC DNA]</scope>
    <source>
        <strain evidence="1 2">TBK1r</strain>
    </source>
</reference>
<evidence type="ECO:0008006" key="3">
    <source>
        <dbReference type="Google" id="ProtNLM"/>
    </source>
</evidence>
<evidence type="ECO:0000313" key="1">
    <source>
        <dbReference type="EMBL" id="QDV87444.1"/>
    </source>
</evidence>
<dbReference type="SUPFAM" id="SSF63446">
    <property type="entry name" value="Type I dockerin domain"/>
    <property type="match status" value="1"/>
</dbReference>
<keyword evidence="2" id="KW-1185">Reference proteome</keyword>
<name>A0ABX5Y5Q9_9BACT</name>
<dbReference type="EMBL" id="CP036432">
    <property type="protein sequence ID" value="QDV87444.1"/>
    <property type="molecule type" value="Genomic_DNA"/>
</dbReference>
<sequence length="989" mass="104831">MNDTVGFTTRGNAIKRIENWYKRTTTLAISKRAADFKTNNAIQTGDKAVIAQAKVASSNGTGVNVVDDLFLNSIERTNVALRATNASVQSGKVTTTALDSLGDLMGIHNNVDLGVTDRDLARALSSWDDFDDVTKGPISKVSPDLTLKMYDPADELIESLGKIGKSAKVVEESSVSGFGRAFSAIGTIASLAGAAVSGYQIGSGIDDISQGNYGTGITSVLSGGVSLGLDLAVTSAVAAGELTAGAVALPVVLAGAGLYLADETVSAAAKGEDTPLEVADEFYGTHFSDIHGWATGVYGENSISTAYKYYFGEDTNQRGTVVGVSRTRPVTSEELKTTLSAAISNVLNDISLNHSDSFSVVFADLPGNLLANAIPDSASANHALSTSTILVDEDAAGIGWSTELEDPKPSQYDLLTVLKHELGHLLGRRHVTGDDLMGEYLSPGERRMEDDGSTSMRQLGSIYGSGDEILEKDDYRVKRFSVSSRMPVTHTSTWNANDARVSQVAIGAFAEVADPIILGEAIGARSRFVELNSVPANADALVFSVSDIGLFQSPLVPQDAFEVALFDLSTGLPERTVNALLLADALLNVQSDGALFAASGVQGVDKAALQFDSFSLPTTVSIDISSIPVGTELLLSFDLLGFGEADSSVTISDIRFVTETPVGEVVGRQLFYNHSQFDGFDAAADASDDLAVAPDKLPLAADQLASFENVSNYWRGINGIFVDVDNLPGTPTADDFVFRIGNDSDLATWSTAPAPSEVTVRSGAGAAGSDRISITWPHQAIANKWLEVRMLANERTGLAADDVFYWGSAVADTGDSAFNTFVNSSDVSRIEAGFRDSSDPAPLTDAMDLNRDRIVDTTDVMIAQANRTSFLRDLNIIRPGDLSFNYDVNESGTVSPRDALPILNHLALVAENPPIVDPPAAEPPDDDRMGVDAVLTQRDYLDTYDVDGKGTLSPLDALLVINRVALDEESEESTAAVDESLRQLMVEDF</sequence>
<evidence type="ECO:0000313" key="2">
    <source>
        <dbReference type="Proteomes" id="UP000318081"/>
    </source>
</evidence>
<dbReference type="InterPro" id="IPR002105">
    <property type="entry name" value="Dockerin_1_rpt"/>
</dbReference>